<gene>
    <name evidence="1" type="ORF">UFOPK3004_01817</name>
    <name evidence="2" type="ORF">UFOPK4134_01673</name>
</gene>
<evidence type="ECO:0000313" key="1">
    <source>
        <dbReference type="EMBL" id="CAB4820816.1"/>
    </source>
</evidence>
<dbReference type="EMBL" id="CAFBPS010000183">
    <property type="protein sequence ID" value="CAB5036850.1"/>
    <property type="molecule type" value="Genomic_DNA"/>
</dbReference>
<organism evidence="2">
    <name type="scientific">freshwater metagenome</name>
    <dbReference type="NCBI Taxonomy" id="449393"/>
    <lineage>
        <taxon>unclassified sequences</taxon>
        <taxon>metagenomes</taxon>
        <taxon>ecological metagenomes</taxon>
    </lineage>
</organism>
<name>A0A6J7S8X4_9ZZZZ</name>
<protein>
    <submittedName>
        <fullName evidence="2">Unannotated protein</fullName>
    </submittedName>
</protein>
<accession>A0A6J7S8X4</accession>
<reference evidence="2" key="1">
    <citation type="submission" date="2020-05" db="EMBL/GenBank/DDBJ databases">
        <authorList>
            <person name="Chiriac C."/>
            <person name="Salcher M."/>
            <person name="Ghai R."/>
            <person name="Kavagutti S V."/>
        </authorList>
    </citation>
    <scope>NUCLEOTIDE SEQUENCE</scope>
</reference>
<dbReference type="AlphaFoldDB" id="A0A6J7S8X4"/>
<sequence>MRRPSRLAVRLKFLDFSAGTPTVFMRPARISATFPTGAFVSVGAFFGVSELISYQPLVSLVKRQFLGK</sequence>
<evidence type="ECO:0000313" key="2">
    <source>
        <dbReference type="EMBL" id="CAB5036850.1"/>
    </source>
</evidence>
<dbReference type="EMBL" id="CAFAAL010000242">
    <property type="protein sequence ID" value="CAB4820816.1"/>
    <property type="molecule type" value="Genomic_DNA"/>
</dbReference>
<proteinExistence type="predicted"/>